<feature type="region of interest" description="Disordered" evidence="1">
    <location>
        <begin position="1"/>
        <end position="20"/>
    </location>
</feature>
<protein>
    <submittedName>
        <fullName evidence="2">Uncharacterized protein</fullName>
    </submittedName>
</protein>
<dbReference type="EMBL" id="JAMXQS010000012">
    <property type="protein sequence ID" value="MCO6052234.1"/>
    <property type="molecule type" value="Genomic_DNA"/>
</dbReference>
<comment type="caution">
    <text evidence="2">The sequence shown here is derived from an EMBL/GenBank/DDBJ whole genome shotgun (WGS) entry which is preliminary data.</text>
</comment>
<gene>
    <name evidence="2" type="ORF">NGM99_20815</name>
</gene>
<keyword evidence="3" id="KW-1185">Reference proteome</keyword>
<dbReference type="Proteomes" id="UP001205906">
    <property type="component" value="Unassembled WGS sequence"/>
</dbReference>
<evidence type="ECO:0000256" key="1">
    <source>
        <dbReference type="SAM" id="MobiDB-lite"/>
    </source>
</evidence>
<evidence type="ECO:0000313" key="3">
    <source>
        <dbReference type="Proteomes" id="UP001205906"/>
    </source>
</evidence>
<feature type="compositionally biased region" description="Basic and acidic residues" evidence="1">
    <location>
        <begin position="1"/>
        <end position="11"/>
    </location>
</feature>
<evidence type="ECO:0000313" key="2">
    <source>
        <dbReference type="EMBL" id="MCO6052234.1"/>
    </source>
</evidence>
<sequence>MQEDPATARDDAPDETAQDSVPAFIFELTRAANEVDCVSGRERSALLRRAASTIREYQEAMLGDVERAQLSSVEMLMAAAETPFAGSDEDVATSLRLAAGLIRGYRETAHRARH</sequence>
<dbReference type="RefSeq" id="WP_252822562.1">
    <property type="nucleotide sequence ID" value="NZ_JAMXQS010000012.1"/>
</dbReference>
<organism evidence="2 3">
    <name type="scientific">Mesorhizobium liriopis</name>
    <dbReference type="NCBI Taxonomy" id="2953882"/>
    <lineage>
        <taxon>Bacteria</taxon>
        <taxon>Pseudomonadati</taxon>
        <taxon>Pseudomonadota</taxon>
        <taxon>Alphaproteobacteria</taxon>
        <taxon>Hyphomicrobiales</taxon>
        <taxon>Phyllobacteriaceae</taxon>
        <taxon>Mesorhizobium</taxon>
    </lineage>
</organism>
<reference evidence="2 3" key="1">
    <citation type="submission" date="2022-06" db="EMBL/GenBank/DDBJ databases">
        <title>Mesorhizobium sp. strain RP14 Genome sequencing and assembly.</title>
        <authorList>
            <person name="Kim I."/>
        </authorList>
    </citation>
    <scope>NUCLEOTIDE SEQUENCE [LARGE SCALE GENOMIC DNA]</scope>
    <source>
        <strain evidence="3">RP14(2022)</strain>
    </source>
</reference>
<name>A0ABT1CBN3_9HYPH</name>
<proteinExistence type="predicted"/>
<accession>A0ABT1CBN3</accession>